<keyword evidence="3" id="KW-1185">Reference proteome</keyword>
<protein>
    <recommendedName>
        <fullName evidence="4">Carboxypeptidase regulatory-like domain-containing protein</fullName>
    </recommendedName>
</protein>
<feature type="chain" id="PRO_5045912070" description="Carboxypeptidase regulatory-like domain-containing protein" evidence="1">
    <location>
        <begin position="24"/>
        <end position="149"/>
    </location>
</feature>
<dbReference type="RefSeq" id="WP_194105022.1">
    <property type="nucleotide sequence ID" value="NZ_JADFFM010000001.1"/>
</dbReference>
<gene>
    <name evidence="2" type="ORF">IRJ18_04580</name>
</gene>
<comment type="caution">
    <text evidence="2">The sequence shown here is derived from an EMBL/GenBank/DDBJ whole genome shotgun (WGS) entry which is preliminary data.</text>
</comment>
<organism evidence="2 3">
    <name type="scientific">Mucilaginibacter boryungensis</name>
    <dbReference type="NCBI Taxonomy" id="768480"/>
    <lineage>
        <taxon>Bacteria</taxon>
        <taxon>Pseudomonadati</taxon>
        <taxon>Bacteroidota</taxon>
        <taxon>Sphingobacteriia</taxon>
        <taxon>Sphingobacteriales</taxon>
        <taxon>Sphingobacteriaceae</taxon>
        <taxon>Mucilaginibacter</taxon>
    </lineage>
</organism>
<reference evidence="2 3" key="1">
    <citation type="submission" date="2020-10" db="EMBL/GenBank/DDBJ databases">
        <title>Mucilaginibacter mali sp. nov., isolated from rhizosphere soil of apple orchard.</title>
        <authorList>
            <person name="Lee J.-S."/>
            <person name="Kim H.S."/>
            <person name="Kim J.-S."/>
        </authorList>
    </citation>
    <scope>NUCLEOTIDE SEQUENCE [LARGE SCALE GENOMIC DNA]</scope>
    <source>
        <strain evidence="2 3">KCTC 23157</strain>
    </source>
</reference>
<evidence type="ECO:0000313" key="2">
    <source>
        <dbReference type="EMBL" id="MBE9665626.1"/>
    </source>
</evidence>
<accession>A0ABR9XED6</accession>
<name>A0ABR9XED6_9SPHI</name>
<dbReference type="EMBL" id="JADFFM010000001">
    <property type="protein sequence ID" value="MBE9665626.1"/>
    <property type="molecule type" value="Genomic_DNA"/>
</dbReference>
<evidence type="ECO:0000256" key="1">
    <source>
        <dbReference type="SAM" id="SignalP"/>
    </source>
</evidence>
<keyword evidence="1" id="KW-0732">Signal</keyword>
<feature type="signal peptide" evidence="1">
    <location>
        <begin position="1"/>
        <end position="23"/>
    </location>
</feature>
<dbReference type="Proteomes" id="UP000632774">
    <property type="component" value="Unassembled WGS sequence"/>
</dbReference>
<evidence type="ECO:0008006" key="4">
    <source>
        <dbReference type="Google" id="ProtNLM"/>
    </source>
</evidence>
<sequence>MNFKSAMPCLIIFLFACSGLKQAMQNGQGLSGYIYLQQGNQMPSPGRVPGKGRGVSREIFVYATTTIIQATGQSPMFDHISTRLIMRTKSDTTGHYSINLPAGKYSVFIKEEGKFFASESDDKGILNPVEITQNHILKKDFNINYRAAY</sequence>
<dbReference type="PROSITE" id="PS51257">
    <property type="entry name" value="PROKAR_LIPOPROTEIN"/>
    <property type="match status" value="1"/>
</dbReference>
<evidence type="ECO:0000313" key="3">
    <source>
        <dbReference type="Proteomes" id="UP000632774"/>
    </source>
</evidence>
<proteinExistence type="predicted"/>